<organism evidence="4 5">
    <name type="scientific">Luteococcus sanguinis</name>
    <dbReference type="NCBI Taxonomy" id="174038"/>
    <lineage>
        <taxon>Bacteria</taxon>
        <taxon>Bacillati</taxon>
        <taxon>Actinomycetota</taxon>
        <taxon>Actinomycetes</taxon>
        <taxon>Propionibacteriales</taxon>
        <taxon>Propionibacteriaceae</taxon>
        <taxon>Luteococcus</taxon>
    </lineage>
</organism>
<evidence type="ECO:0000256" key="1">
    <source>
        <dbReference type="SAM" id="MobiDB-lite"/>
    </source>
</evidence>
<protein>
    <recommendedName>
        <fullName evidence="6">WD40 repeat domain-containing protein</fullName>
    </recommendedName>
</protein>
<evidence type="ECO:0000313" key="5">
    <source>
        <dbReference type="Proteomes" id="UP001596266"/>
    </source>
</evidence>
<dbReference type="Proteomes" id="UP001596266">
    <property type="component" value="Unassembled WGS sequence"/>
</dbReference>
<feature type="transmembrane region" description="Helical" evidence="2">
    <location>
        <begin position="302"/>
        <end position="321"/>
    </location>
</feature>
<accession>A0ABW1WX10</accession>
<keyword evidence="2" id="KW-0472">Membrane</keyword>
<comment type="caution">
    <text evidence="4">The sequence shown here is derived from an EMBL/GenBank/DDBJ whole genome shotgun (WGS) entry which is preliminary data.</text>
</comment>
<sequence length="323" mass="32668">MNPRSRKMIVTGTLVVLMVLAVLGAALPALANTSVDAKVTQVTGLAADTSQNVWWATDSSGTIQAIGSDGAVQGKLTLDVTPTSVQALTIRGGRLFVGDIGDAARTRQAVDVYAVTFPAVGSATTTKYELVYPDGAHDAAAMTVSPNGRIYVITSGDNPGIYRTSTTPTSGGITNELTRTADAPEWVTDAVYTTDGTDLVLRTLNSVIVYDGETFTRQAAAKLTDGASGQAIAHALSGTGLVAANQSTPVQLVDTTVPTTLVDVGTAPSPSTASSGSASPSASASAAATDTTASTANRSGTFWALVGAGLLSLLAAGIVAFNR</sequence>
<feature type="chain" id="PRO_5045103312" description="WD40 repeat domain-containing protein" evidence="3">
    <location>
        <begin position="32"/>
        <end position="323"/>
    </location>
</feature>
<keyword evidence="2" id="KW-1133">Transmembrane helix</keyword>
<dbReference type="EMBL" id="JBHSUA010000006">
    <property type="protein sequence ID" value="MFC6395596.1"/>
    <property type="molecule type" value="Genomic_DNA"/>
</dbReference>
<gene>
    <name evidence="4" type="ORF">ACFP57_01115</name>
</gene>
<feature type="signal peptide" evidence="3">
    <location>
        <begin position="1"/>
        <end position="31"/>
    </location>
</feature>
<dbReference type="SUPFAM" id="SSF63825">
    <property type="entry name" value="YWTD domain"/>
    <property type="match status" value="1"/>
</dbReference>
<evidence type="ECO:0000313" key="4">
    <source>
        <dbReference type="EMBL" id="MFC6395596.1"/>
    </source>
</evidence>
<proteinExistence type="predicted"/>
<reference evidence="5" key="1">
    <citation type="journal article" date="2019" name="Int. J. Syst. Evol. Microbiol.">
        <title>The Global Catalogue of Microorganisms (GCM) 10K type strain sequencing project: providing services to taxonomists for standard genome sequencing and annotation.</title>
        <authorList>
            <consortium name="The Broad Institute Genomics Platform"/>
            <consortium name="The Broad Institute Genome Sequencing Center for Infectious Disease"/>
            <person name="Wu L."/>
            <person name="Ma J."/>
        </authorList>
    </citation>
    <scope>NUCLEOTIDE SEQUENCE [LARGE SCALE GENOMIC DNA]</scope>
    <source>
        <strain evidence="5">CGMCC 1.15277</strain>
    </source>
</reference>
<keyword evidence="2" id="KW-0812">Transmembrane</keyword>
<feature type="region of interest" description="Disordered" evidence="1">
    <location>
        <begin position="264"/>
        <end position="283"/>
    </location>
</feature>
<name>A0ABW1WX10_9ACTN</name>
<evidence type="ECO:0008006" key="6">
    <source>
        <dbReference type="Google" id="ProtNLM"/>
    </source>
</evidence>
<evidence type="ECO:0000256" key="3">
    <source>
        <dbReference type="SAM" id="SignalP"/>
    </source>
</evidence>
<keyword evidence="5" id="KW-1185">Reference proteome</keyword>
<keyword evidence="3" id="KW-0732">Signal</keyword>
<evidence type="ECO:0000256" key="2">
    <source>
        <dbReference type="SAM" id="Phobius"/>
    </source>
</evidence>
<dbReference type="RefSeq" id="WP_343886337.1">
    <property type="nucleotide sequence ID" value="NZ_BAAAKI010000014.1"/>
</dbReference>